<protein>
    <submittedName>
        <fullName evidence="3">Uncharacterized protein YcnI/copper(I)-binding protein</fullName>
    </submittedName>
</protein>
<dbReference type="Proteomes" id="UP001235269">
    <property type="component" value="Unassembled WGS sequence"/>
</dbReference>
<dbReference type="InterPro" id="IPR012533">
    <property type="entry name" value="YcnI-copper_dom"/>
</dbReference>
<accession>A0ABU0ICX4</accession>
<feature type="chain" id="PRO_5047374956" evidence="1">
    <location>
        <begin position="25"/>
        <end position="328"/>
    </location>
</feature>
<dbReference type="CDD" id="cd08545">
    <property type="entry name" value="YcnI_like"/>
    <property type="match status" value="1"/>
</dbReference>
<reference evidence="3 4" key="1">
    <citation type="submission" date="2023-07" db="EMBL/GenBank/DDBJ databases">
        <title>Genomic Encyclopedia of Type Strains, Phase IV (KMG-IV): sequencing the most valuable type-strain genomes for metagenomic binning, comparative biology and taxonomic classification.</title>
        <authorList>
            <person name="Goeker M."/>
        </authorList>
    </citation>
    <scope>NUCLEOTIDE SEQUENCE [LARGE SCALE GENOMIC DNA]</scope>
    <source>
        <strain evidence="3 4">DSM 100301</strain>
    </source>
</reference>
<dbReference type="PANTHER" id="PTHR36302:SF1">
    <property type="entry name" value="COPPER CHAPERONE PCU(A)C"/>
    <property type="match status" value="1"/>
</dbReference>
<dbReference type="Pfam" id="PF04314">
    <property type="entry name" value="PCuAC"/>
    <property type="match status" value="1"/>
</dbReference>
<feature type="signal peptide" evidence="1">
    <location>
        <begin position="1"/>
        <end position="24"/>
    </location>
</feature>
<dbReference type="InterPro" id="IPR021174">
    <property type="entry name" value="UCP037139"/>
</dbReference>
<evidence type="ECO:0000313" key="4">
    <source>
        <dbReference type="Proteomes" id="UP001235269"/>
    </source>
</evidence>
<evidence type="ECO:0000256" key="1">
    <source>
        <dbReference type="SAM" id="SignalP"/>
    </source>
</evidence>
<keyword evidence="1" id="KW-0732">Signal</keyword>
<evidence type="ECO:0000259" key="2">
    <source>
        <dbReference type="Pfam" id="PF07987"/>
    </source>
</evidence>
<dbReference type="InterPro" id="IPR038507">
    <property type="entry name" value="YcnI-like_sf"/>
</dbReference>
<dbReference type="InterPro" id="IPR058248">
    <property type="entry name" value="Lxx211020-like"/>
</dbReference>
<comment type="caution">
    <text evidence="3">The sequence shown here is derived from an EMBL/GenBank/DDBJ whole genome shotgun (WGS) entry which is preliminary data.</text>
</comment>
<dbReference type="Gene3D" id="2.60.40.2230">
    <property type="entry name" value="Uncharacterised protein YcnI-like PF07987, DUF1775"/>
    <property type="match status" value="1"/>
</dbReference>
<organism evidence="3 4">
    <name type="scientific">Rhizobium paknamense</name>
    <dbReference type="NCBI Taxonomy" id="1206817"/>
    <lineage>
        <taxon>Bacteria</taxon>
        <taxon>Pseudomonadati</taxon>
        <taxon>Pseudomonadota</taxon>
        <taxon>Alphaproteobacteria</taxon>
        <taxon>Hyphomicrobiales</taxon>
        <taxon>Rhizobiaceae</taxon>
        <taxon>Rhizobium/Agrobacterium group</taxon>
        <taxon>Rhizobium</taxon>
    </lineage>
</organism>
<feature type="domain" description="YncI copper-binding" evidence="2">
    <location>
        <begin position="25"/>
        <end position="171"/>
    </location>
</feature>
<gene>
    <name evidence="3" type="ORF">QO005_002443</name>
</gene>
<evidence type="ECO:0000313" key="3">
    <source>
        <dbReference type="EMBL" id="MDQ0456103.1"/>
    </source>
</evidence>
<dbReference type="Gene3D" id="2.60.40.1890">
    <property type="entry name" value="PCu(A)C copper chaperone"/>
    <property type="match status" value="1"/>
</dbReference>
<dbReference type="InterPro" id="IPR036182">
    <property type="entry name" value="PCuAC_sf"/>
</dbReference>
<dbReference type="PIRSF" id="PIRSF037139">
    <property type="entry name" value="UCP037139"/>
    <property type="match status" value="1"/>
</dbReference>
<dbReference type="EMBL" id="JAUSWH010000006">
    <property type="protein sequence ID" value="MDQ0456103.1"/>
    <property type="molecule type" value="Genomic_DNA"/>
</dbReference>
<dbReference type="PANTHER" id="PTHR36302">
    <property type="entry name" value="BLR7088 PROTEIN"/>
    <property type="match status" value="1"/>
</dbReference>
<name>A0ABU0ICX4_9HYPH</name>
<dbReference type="RefSeq" id="WP_370878055.1">
    <property type="nucleotide sequence ID" value="NZ_JAUSWH010000006.1"/>
</dbReference>
<keyword evidence="4" id="KW-1185">Reference proteome</keyword>
<proteinExistence type="predicted"/>
<dbReference type="SUPFAM" id="SSF110087">
    <property type="entry name" value="DR1885-like metal-binding protein"/>
    <property type="match status" value="1"/>
</dbReference>
<dbReference type="InterPro" id="IPR007410">
    <property type="entry name" value="LpqE-like"/>
</dbReference>
<sequence>MSYRSFSALLLAMPAAFAASQAMAHATFANGAVNPESYVSAVLQVPHGCDGKATTEVQVKLPEGFIAAKPQPKPGWELDLTKGKYEKSYDNHGKPLTEGLVEVRWKNGNLPDDFYDTFVIYGKVSGVQPGTALPFKVVQLCGADAKVAWDEIAPAGTNPHSLKSPAPLLMVAQAAPAEEHDHTAMANHDMAGMEASTAPAEAGSGKLGTLALSGGYVKAMLPGQPVGGGYVTIENKGEGQDRLLSLSSPAAGRVELHEMAMQDNVMKMRKVDGGLPIAAGGKLEMKPGGYHLMFMEVRQPFKAGDKVPVQLTFEKAGTVTLDLPVTGK</sequence>
<dbReference type="Pfam" id="PF07987">
    <property type="entry name" value="DUF1775"/>
    <property type="match status" value="1"/>
</dbReference>